<proteinExistence type="predicted"/>
<dbReference type="Proteomes" id="UP001444071">
    <property type="component" value="Unassembled WGS sequence"/>
</dbReference>
<evidence type="ECO:0000313" key="3">
    <source>
        <dbReference type="Proteomes" id="UP001444071"/>
    </source>
</evidence>
<accession>A0ABV0VUK2</accession>
<dbReference type="EMBL" id="JAHRIM010011612">
    <property type="protein sequence ID" value="MEQ2260935.1"/>
    <property type="molecule type" value="Genomic_DNA"/>
</dbReference>
<protein>
    <submittedName>
        <fullName evidence="2">Uncharacterized protein</fullName>
    </submittedName>
</protein>
<keyword evidence="3" id="KW-1185">Reference proteome</keyword>
<reference evidence="2 3" key="1">
    <citation type="submission" date="2021-06" db="EMBL/GenBank/DDBJ databases">
        <authorList>
            <person name="Palmer J.M."/>
        </authorList>
    </citation>
    <scope>NUCLEOTIDE SEQUENCE [LARGE SCALE GENOMIC DNA]</scope>
    <source>
        <strain evidence="2 3">XR_2019</strain>
        <tissue evidence="2">Muscle</tissue>
    </source>
</reference>
<name>A0ABV0VUK2_9TELE</name>
<feature type="region of interest" description="Disordered" evidence="1">
    <location>
        <begin position="28"/>
        <end position="68"/>
    </location>
</feature>
<comment type="caution">
    <text evidence="2">The sequence shown here is derived from an EMBL/GenBank/DDBJ whole genome shotgun (WGS) entry which is preliminary data.</text>
</comment>
<evidence type="ECO:0000313" key="2">
    <source>
        <dbReference type="EMBL" id="MEQ2260935.1"/>
    </source>
</evidence>
<gene>
    <name evidence="2" type="ORF">XENORESO_003472</name>
</gene>
<sequence>MGVARKKGGYHRTCIQKNTNIQVEILIPGDSEGDSSLNPPSPFQSLHTATGPTLPPPPTHSLTHTHTQKHTHTVPLCAHTGDWESAATVTTACINEPLL</sequence>
<organism evidence="2 3">
    <name type="scientific">Xenotaenia resolanae</name>
    <dbReference type="NCBI Taxonomy" id="208358"/>
    <lineage>
        <taxon>Eukaryota</taxon>
        <taxon>Metazoa</taxon>
        <taxon>Chordata</taxon>
        <taxon>Craniata</taxon>
        <taxon>Vertebrata</taxon>
        <taxon>Euteleostomi</taxon>
        <taxon>Actinopterygii</taxon>
        <taxon>Neopterygii</taxon>
        <taxon>Teleostei</taxon>
        <taxon>Neoteleostei</taxon>
        <taxon>Acanthomorphata</taxon>
        <taxon>Ovalentaria</taxon>
        <taxon>Atherinomorphae</taxon>
        <taxon>Cyprinodontiformes</taxon>
        <taxon>Goodeidae</taxon>
        <taxon>Xenotaenia</taxon>
    </lineage>
</organism>
<evidence type="ECO:0000256" key="1">
    <source>
        <dbReference type="SAM" id="MobiDB-lite"/>
    </source>
</evidence>